<organism evidence="2">
    <name type="scientific">Tanacetum cinerariifolium</name>
    <name type="common">Dalmatian daisy</name>
    <name type="synonym">Chrysanthemum cinerariifolium</name>
    <dbReference type="NCBI Taxonomy" id="118510"/>
    <lineage>
        <taxon>Eukaryota</taxon>
        <taxon>Viridiplantae</taxon>
        <taxon>Streptophyta</taxon>
        <taxon>Embryophyta</taxon>
        <taxon>Tracheophyta</taxon>
        <taxon>Spermatophyta</taxon>
        <taxon>Magnoliopsida</taxon>
        <taxon>eudicotyledons</taxon>
        <taxon>Gunneridae</taxon>
        <taxon>Pentapetalae</taxon>
        <taxon>asterids</taxon>
        <taxon>campanulids</taxon>
        <taxon>Asterales</taxon>
        <taxon>Asteraceae</taxon>
        <taxon>Asteroideae</taxon>
        <taxon>Anthemideae</taxon>
        <taxon>Anthemidinae</taxon>
        <taxon>Tanacetum</taxon>
    </lineage>
</organism>
<dbReference type="AlphaFoldDB" id="A0A699IAR5"/>
<proteinExistence type="predicted"/>
<dbReference type="Gene3D" id="3.60.10.10">
    <property type="entry name" value="Endonuclease/exonuclease/phosphatase"/>
    <property type="match status" value="1"/>
</dbReference>
<keyword evidence="2" id="KW-0808">Transferase</keyword>
<reference evidence="2" key="1">
    <citation type="journal article" date="2019" name="Sci. Rep.">
        <title>Draft genome of Tanacetum cinerariifolium, the natural source of mosquito coil.</title>
        <authorList>
            <person name="Yamashiro T."/>
            <person name="Shiraishi A."/>
            <person name="Satake H."/>
            <person name="Nakayama K."/>
        </authorList>
    </citation>
    <scope>NUCLEOTIDE SEQUENCE</scope>
</reference>
<keyword evidence="2" id="KW-0695">RNA-directed DNA polymerase</keyword>
<feature type="non-terminal residue" evidence="2">
    <location>
        <position position="1"/>
    </location>
</feature>
<evidence type="ECO:0000259" key="1">
    <source>
        <dbReference type="Pfam" id="PF13966"/>
    </source>
</evidence>
<dbReference type="PANTHER" id="PTHR33710">
    <property type="entry name" value="BNAC02G09200D PROTEIN"/>
    <property type="match status" value="1"/>
</dbReference>
<evidence type="ECO:0000313" key="2">
    <source>
        <dbReference type="EMBL" id="GEZ28876.1"/>
    </source>
</evidence>
<dbReference type="Pfam" id="PF13966">
    <property type="entry name" value="zf-RVT"/>
    <property type="match status" value="1"/>
</dbReference>
<gene>
    <name evidence="2" type="ORF">Tci_500849</name>
</gene>
<dbReference type="EMBL" id="BKCJ010261458">
    <property type="protein sequence ID" value="GEZ28876.1"/>
    <property type="molecule type" value="Genomic_DNA"/>
</dbReference>
<keyword evidence="2" id="KW-0548">Nucleotidyltransferase</keyword>
<dbReference type="InterPro" id="IPR036691">
    <property type="entry name" value="Endo/exonu/phosph_ase_sf"/>
</dbReference>
<feature type="domain" description="Reverse transcriptase zinc-binding" evidence="1">
    <location>
        <begin position="516"/>
        <end position="601"/>
    </location>
</feature>
<sequence length="607" mass="69859">SSDDEKDAEDDSSQSGDKGIADHDVEWVFESSCMHNNGLLYDNNNKNIMSDKDKVLSEDLFNLYDIMNKRKDSGDDLKYLRGFTPSGIKLEEVNKKVKGATSNEGVNPLNSFISLESLIDLTLHGYAYTWAYKTANKMSKLDRFIVSKGLLASFPYLSALCLDKNLSDYRPILMRELNINHGPISFRFFHFWFNLYGFDKMVEDTWKSLATVDSNGMINLKKKLKALKIVVKQWTRNDKKSSYKWLRNLMFVGNENTKFFHGILNSKRSQLAICGTFVDGECIVNLLAVKSVFLKYFSTQFSSHIAHRICFSDQFTNRYWKLLVNDIAEAVKEVFALVNRLSFVISGHVQSAFVSNRQVLDGPFILNELLSWCKHKKFIAMVFKVVFEKAFGSIRTLPEEVNAAATTIGCSFLPLTLFILELRLEVRCLEENLGMTWLLKCSRLSKWKLKTLSIEETFLMEWTGRKEKWLGLVGIRFIKAIYGEDDALNSSISLSKRSPCLDIIREVWSLEATSEFSVKSVCHLIDNSILTNEEVTTRWVKVMPIKINVLTWRVRLDKLPTRLNISFKGIDISTIVCPLYHASIEYGSYSFFSCPMTPHLWRKLMRW</sequence>
<dbReference type="GO" id="GO:0003964">
    <property type="term" value="F:RNA-directed DNA polymerase activity"/>
    <property type="evidence" value="ECO:0007669"/>
    <property type="project" value="UniProtKB-KW"/>
</dbReference>
<accession>A0A699IAR5</accession>
<comment type="caution">
    <text evidence="2">The sequence shown here is derived from an EMBL/GenBank/DDBJ whole genome shotgun (WGS) entry which is preliminary data.</text>
</comment>
<protein>
    <submittedName>
        <fullName evidence="2">RNA-directed DNA polymerase, eukaryota</fullName>
    </submittedName>
</protein>
<name>A0A699IAR5_TANCI</name>
<dbReference type="InterPro" id="IPR026960">
    <property type="entry name" value="RVT-Znf"/>
</dbReference>
<dbReference type="PANTHER" id="PTHR33710:SF64">
    <property type="entry name" value="ENDONUCLEASE_EXONUCLEASE_PHOSPHATASE DOMAIN-CONTAINING PROTEIN"/>
    <property type="match status" value="1"/>
</dbReference>